<dbReference type="AlphaFoldDB" id="A0A0E9WU75"/>
<evidence type="ECO:0000313" key="2">
    <source>
        <dbReference type="EMBL" id="JAH93090.1"/>
    </source>
</evidence>
<accession>A0A0E9WU75</accession>
<protein>
    <submittedName>
        <fullName evidence="2">Uncharacterized protein</fullName>
    </submittedName>
</protein>
<dbReference type="EMBL" id="GBXM01015487">
    <property type="protein sequence ID" value="JAH93090.1"/>
    <property type="molecule type" value="Transcribed_RNA"/>
</dbReference>
<reference evidence="2" key="2">
    <citation type="journal article" date="2015" name="Fish Shellfish Immunol.">
        <title>Early steps in the European eel (Anguilla anguilla)-Vibrio vulnificus interaction in the gills: Role of the RtxA13 toxin.</title>
        <authorList>
            <person name="Callol A."/>
            <person name="Pajuelo D."/>
            <person name="Ebbesson L."/>
            <person name="Teles M."/>
            <person name="MacKenzie S."/>
            <person name="Amaro C."/>
        </authorList>
    </citation>
    <scope>NUCLEOTIDE SEQUENCE</scope>
</reference>
<organism evidence="2">
    <name type="scientific">Anguilla anguilla</name>
    <name type="common">European freshwater eel</name>
    <name type="synonym">Muraena anguilla</name>
    <dbReference type="NCBI Taxonomy" id="7936"/>
    <lineage>
        <taxon>Eukaryota</taxon>
        <taxon>Metazoa</taxon>
        <taxon>Chordata</taxon>
        <taxon>Craniata</taxon>
        <taxon>Vertebrata</taxon>
        <taxon>Euteleostomi</taxon>
        <taxon>Actinopterygii</taxon>
        <taxon>Neopterygii</taxon>
        <taxon>Teleostei</taxon>
        <taxon>Anguilliformes</taxon>
        <taxon>Anguillidae</taxon>
        <taxon>Anguilla</taxon>
    </lineage>
</organism>
<keyword evidence="1" id="KW-1133">Transmembrane helix</keyword>
<evidence type="ECO:0000256" key="1">
    <source>
        <dbReference type="SAM" id="Phobius"/>
    </source>
</evidence>
<keyword evidence="1" id="KW-0812">Transmembrane</keyword>
<sequence>MHGLHCTVQLPFAVKRFDFVDVKKLKKTAVRCILANIPYFVFLNIVFDYGGSVVFLVLFCIIIIIIIINKTGCFSYFYIALVITTKTVP</sequence>
<keyword evidence="1" id="KW-0472">Membrane</keyword>
<feature type="transmembrane region" description="Helical" evidence="1">
    <location>
        <begin position="53"/>
        <end position="83"/>
    </location>
</feature>
<reference evidence="2" key="1">
    <citation type="submission" date="2014-11" db="EMBL/GenBank/DDBJ databases">
        <authorList>
            <person name="Amaro Gonzalez C."/>
        </authorList>
    </citation>
    <scope>NUCLEOTIDE SEQUENCE</scope>
</reference>
<feature type="transmembrane region" description="Helical" evidence="1">
    <location>
        <begin position="28"/>
        <end position="47"/>
    </location>
</feature>
<proteinExistence type="predicted"/>
<name>A0A0E9WU75_ANGAN</name>